<comment type="caution">
    <text evidence="1">The sequence shown here is derived from an EMBL/GenBank/DDBJ whole genome shotgun (WGS) entry which is preliminary data.</text>
</comment>
<accession>A0ABQ8S0T2</accession>
<dbReference type="Proteomes" id="UP001148838">
    <property type="component" value="Unassembled WGS sequence"/>
</dbReference>
<protein>
    <submittedName>
        <fullName evidence="1">Uncharacterized protein</fullName>
    </submittedName>
</protein>
<evidence type="ECO:0000313" key="2">
    <source>
        <dbReference type="Proteomes" id="UP001148838"/>
    </source>
</evidence>
<reference evidence="1 2" key="1">
    <citation type="journal article" date="2022" name="Allergy">
        <title>Genome assembly and annotation of Periplaneta americana reveal a comprehensive cockroach allergen profile.</title>
        <authorList>
            <person name="Wang L."/>
            <person name="Xiong Q."/>
            <person name="Saelim N."/>
            <person name="Wang L."/>
            <person name="Nong W."/>
            <person name="Wan A.T."/>
            <person name="Shi M."/>
            <person name="Liu X."/>
            <person name="Cao Q."/>
            <person name="Hui J.H.L."/>
            <person name="Sookrung N."/>
            <person name="Leung T.F."/>
            <person name="Tungtrongchitr A."/>
            <person name="Tsui S.K.W."/>
        </authorList>
    </citation>
    <scope>NUCLEOTIDE SEQUENCE [LARGE SCALE GENOMIC DNA]</scope>
    <source>
        <strain evidence="1">PWHHKU_190912</strain>
    </source>
</reference>
<dbReference type="EMBL" id="JAJSOF020000038">
    <property type="protein sequence ID" value="KAJ4427517.1"/>
    <property type="molecule type" value="Genomic_DNA"/>
</dbReference>
<keyword evidence="2" id="KW-1185">Reference proteome</keyword>
<sequence length="174" mass="20022">MAGLCEGGNEPLGPLKAMKKFRTTGSVLDKKRTCVKHVLTMEMLDEISHRLEIDPAYCYEMKLQTSVMSRLLEMKYELVIVLPEKPNAPRTLTGPYLEISMAWTRSGLSANDDSGYNSSANDKSALYRYKTASIDYSRICNRKRISEKSRRLEIQYCRRRFIDSRLDDKSFSTE</sequence>
<evidence type="ECO:0000313" key="1">
    <source>
        <dbReference type="EMBL" id="KAJ4427517.1"/>
    </source>
</evidence>
<organism evidence="1 2">
    <name type="scientific">Periplaneta americana</name>
    <name type="common">American cockroach</name>
    <name type="synonym">Blatta americana</name>
    <dbReference type="NCBI Taxonomy" id="6978"/>
    <lineage>
        <taxon>Eukaryota</taxon>
        <taxon>Metazoa</taxon>
        <taxon>Ecdysozoa</taxon>
        <taxon>Arthropoda</taxon>
        <taxon>Hexapoda</taxon>
        <taxon>Insecta</taxon>
        <taxon>Pterygota</taxon>
        <taxon>Neoptera</taxon>
        <taxon>Polyneoptera</taxon>
        <taxon>Dictyoptera</taxon>
        <taxon>Blattodea</taxon>
        <taxon>Blattoidea</taxon>
        <taxon>Blattidae</taxon>
        <taxon>Blattinae</taxon>
        <taxon>Periplaneta</taxon>
    </lineage>
</organism>
<gene>
    <name evidence="1" type="ORF">ANN_25165</name>
</gene>
<name>A0ABQ8S0T2_PERAM</name>
<proteinExistence type="predicted"/>